<sequence>MKDGKIAQEQDFMDNLQFMQQLGIVSSPENVGIIDVMYKAFAKGDIPNVLSALDPNIVWNEAENFPYADNNPYIGPDAVLNGVFARVGGDWDNFTLVDLKLHDMSNNYVLATGRYQGKYKKNGASINAQMSHLWQLKNGKAISFQQMVDTKHVSEAIKK</sequence>
<dbReference type="OrthoDB" id="7876517at2"/>
<dbReference type="PANTHER" id="PTHR41252:SF1">
    <property type="entry name" value="BLR2505 PROTEIN"/>
    <property type="match status" value="1"/>
</dbReference>
<comment type="caution">
    <text evidence="2">The sequence shown here is derived from an EMBL/GenBank/DDBJ whole genome shotgun (WGS) entry which is preliminary data.</text>
</comment>
<reference evidence="2 3" key="1">
    <citation type="submission" date="2019-08" db="EMBL/GenBank/DDBJ databases">
        <title>Seonamhaeicola sediminis sp. nov., isolated from marine sediment.</title>
        <authorList>
            <person name="Cao W.R."/>
        </authorList>
    </citation>
    <scope>NUCLEOTIDE SEQUENCE [LARGE SCALE GENOMIC DNA]</scope>
    <source>
        <strain evidence="2 3">1505</strain>
    </source>
</reference>
<feature type="domain" description="SnoaL-like" evidence="1">
    <location>
        <begin position="37"/>
        <end position="141"/>
    </location>
</feature>
<proteinExistence type="predicted"/>
<organism evidence="2 3">
    <name type="scientific">Seonamhaeicola maritimus</name>
    <dbReference type="NCBI Taxonomy" id="2591822"/>
    <lineage>
        <taxon>Bacteria</taxon>
        <taxon>Pseudomonadati</taxon>
        <taxon>Bacteroidota</taxon>
        <taxon>Flavobacteriia</taxon>
        <taxon>Flavobacteriales</taxon>
        <taxon>Flavobacteriaceae</taxon>
    </lineage>
</organism>
<evidence type="ECO:0000313" key="2">
    <source>
        <dbReference type="EMBL" id="TXG39862.1"/>
    </source>
</evidence>
<protein>
    <submittedName>
        <fullName evidence="2">Nuclear transport factor 2 family protein</fullName>
    </submittedName>
</protein>
<dbReference type="InterPro" id="IPR032710">
    <property type="entry name" value="NTF2-like_dom_sf"/>
</dbReference>
<name>A0A5C7GNL1_9FLAO</name>
<accession>A0A5C7GNL1</accession>
<evidence type="ECO:0000259" key="1">
    <source>
        <dbReference type="Pfam" id="PF12680"/>
    </source>
</evidence>
<evidence type="ECO:0000313" key="3">
    <source>
        <dbReference type="Proteomes" id="UP000321080"/>
    </source>
</evidence>
<dbReference type="SUPFAM" id="SSF54427">
    <property type="entry name" value="NTF2-like"/>
    <property type="match status" value="1"/>
</dbReference>
<keyword evidence="3" id="KW-1185">Reference proteome</keyword>
<dbReference type="EMBL" id="VRKQ01000008">
    <property type="protein sequence ID" value="TXG39862.1"/>
    <property type="molecule type" value="Genomic_DNA"/>
</dbReference>
<dbReference type="Pfam" id="PF12680">
    <property type="entry name" value="SnoaL_2"/>
    <property type="match status" value="1"/>
</dbReference>
<dbReference type="Proteomes" id="UP000321080">
    <property type="component" value="Unassembled WGS sequence"/>
</dbReference>
<gene>
    <name evidence="2" type="ORF">FUA22_04725</name>
</gene>
<dbReference type="Gene3D" id="3.10.450.50">
    <property type="match status" value="1"/>
</dbReference>
<dbReference type="InterPro" id="IPR037401">
    <property type="entry name" value="SnoaL-like"/>
</dbReference>
<dbReference type="PANTHER" id="PTHR41252">
    <property type="entry name" value="BLR2505 PROTEIN"/>
    <property type="match status" value="1"/>
</dbReference>
<dbReference type="AlphaFoldDB" id="A0A5C7GNL1"/>